<dbReference type="PANTHER" id="PTHR23334">
    <property type="entry name" value="CCAAT/ENHANCER BINDING PROTEIN"/>
    <property type="match status" value="1"/>
</dbReference>
<reference evidence="3" key="1">
    <citation type="submission" date="2014-01" db="EMBL/GenBank/DDBJ databases">
        <authorList>
            <person name="Aslett M."/>
        </authorList>
    </citation>
    <scope>NUCLEOTIDE SEQUENCE</scope>
</reference>
<dbReference type="Gene3D" id="1.20.5.170">
    <property type="match status" value="1"/>
</dbReference>
<proteinExistence type="predicted"/>
<name>A0A077Z9D5_TRITR</name>
<accession>A0A077Z9D5</accession>
<dbReference type="GO" id="GO:0006351">
    <property type="term" value="P:DNA-templated transcription"/>
    <property type="evidence" value="ECO:0007669"/>
    <property type="project" value="InterPro"/>
</dbReference>
<dbReference type="AlphaFoldDB" id="A0A077Z9D5"/>
<dbReference type="GO" id="GO:0000981">
    <property type="term" value="F:DNA-binding transcription factor activity, RNA polymerase II-specific"/>
    <property type="evidence" value="ECO:0007669"/>
    <property type="project" value="TreeGrafter"/>
</dbReference>
<reference evidence="3" key="2">
    <citation type="submission" date="2014-03" db="EMBL/GenBank/DDBJ databases">
        <title>The whipworm genome and dual-species transcriptomics of an intimate host-pathogen interaction.</title>
        <authorList>
            <person name="Foth B.J."/>
            <person name="Tsai I.J."/>
            <person name="Reid A.J."/>
            <person name="Bancroft A.J."/>
            <person name="Nichol S."/>
            <person name="Tracey A."/>
            <person name="Holroyd N."/>
            <person name="Cotton J.A."/>
            <person name="Stanley E.J."/>
            <person name="Zarowiecki M."/>
            <person name="Liu J.Z."/>
            <person name="Huckvale T."/>
            <person name="Cooper P.J."/>
            <person name="Grencis R.K."/>
            <person name="Berriman M."/>
        </authorList>
    </citation>
    <scope>NUCLEOTIDE SEQUENCE [LARGE SCALE GENOMIC DNA]</scope>
</reference>
<dbReference type="CDD" id="cd14693">
    <property type="entry name" value="bZIP_CEBP"/>
    <property type="match status" value="1"/>
</dbReference>
<dbReference type="PROSITE" id="PS50217">
    <property type="entry name" value="BZIP"/>
    <property type="match status" value="1"/>
</dbReference>
<protein>
    <submittedName>
        <fullName evidence="3">BZIP 2 and Sas10 Utp3 domain containing protein</fullName>
    </submittedName>
</protein>
<evidence type="ECO:0000259" key="2">
    <source>
        <dbReference type="PROSITE" id="PS50217"/>
    </source>
</evidence>
<dbReference type="EMBL" id="HG806035">
    <property type="protein sequence ID" value="CDW56389.1"/>
    <property type="molecule type" value="Genomic_DNA"/>
</dbReference>
<dbReference type="Pfam" id="PF07716">
    <property type="entry name" value="bZIP_2"/>
    <property type="match status" value="1"/>
</dbReference>
<evidence type="ECO:0000313" key="3">
    <source>
        <dbReference type="EMBL" id="CDW56389.1"/>
    </source>
</evidence>
<dbReference type="STRING" id="36087.A0A077Z9D5"/>
<dbReference type="OrthoDB" id="203440at2759"/>
<feature type="coiled-coil region" evidence="1">
    <location>
        <begin position="47"/>
        <end position="97"/>
    </location>
</feature>
<dbReference type="InterPro" id="IPR046347">
    <property type="entry name" value="bZIP_sf"/>
</dbReference>
<dbReference type="GO" id="GO:0000978">
    <property type="term" value="F:RNA polymerase II cis-regulatory region sequence-specific DNA binding"/>
    <property type="evidence" value="ECO:0007669"/>
    <property type="project" value="TreeGrafter"/>
</dbReference>
<keyword evidence="4" id="KW-1185">Reference proteome</keyword>
<dbReference type="SUPFAM" id="SSF57959">
    <property type="entry name" value="Leucine zipper domain"/>
    <property type="match status" value="1"/>
</dbReference>
<sequence>MLPVELFLNHSKDVRPVNAPKSSSAASCQRRCNWLNCDLRYQEKRERNNEAVRKSRMKRRNMELEKQAQVQLLRAENEELESRVAQLQQQLSALECSIRMMPKHRGISFLKVKAHTQLSYLENLGLLILKKLNRKLQDSDEDVEVESEVEEKREQESALNKKYIAPKLMATPYIEPKNREVERMRRRIMNTSMLQDLKNQYSQAPEEIIEGQSLMKHRELLEQQRKTEYEEEHFIRLRQPKGQSKMSLNAANNLDGVFDFAGYFASSSGLRVSHLHQT</sequence>
<dbReference type="InterPro" id="IPR031106">
    <property type="entry name" value="C/EBP"/>
</dbReference>
<gene>
    <name evidence="3" type="ORF">TTRE_0000466701</name>
</gene>
<dbReference type="PANTHER" id="PTHR23334:SF20">
    <property type="entry name" value="BASIC LEUCINE ZIPPER 24"/>
    <property type="match status" value="1"/>
</dbReference>
<evidence type="ECO:0000313" key="4">
    <source>
        <dbReference type="Proteomes" id="UP000030665"/>
    </source>
</evidence>
<dbReference type="InterPro" id="IPR004827">
    <property type="entry name" value="bZIP"/>
</dbReference>
<organism evidence="3 4">
    <name type="scientific">Trichuris trichiura</name>
    <name type="common">Whipworm</name>
    <name type="synonym">Trichocephalus trichiurus</name>
    <dbReference type="NCBI Taxonomy" id="36087"/>
    <lineage>
        <taxon>Eukaryota</taxon>
        <taxon>Metazoa</taxon>
        <taxon>Ecdysozoa</taxon>
        <taxon>Nematoda</taxon>
        <taxon>Enoplea</taxon>
        <taxon>Dorylaimia</taxon>
        <taxon>Trichinellida</taxon>
        <taxon>Trichuridae</taxon>
        <taxon>Trichuris</taxon>
    </lineage>
</organism>
<dbReference type="SMART" id="SM00338">
    <property type="entry name" value="BRLZ"/>
    <property type="match status" value="1"/>
</dbReference>
<evidence type="ECO:0000256" key="1">
    <source>
        <dbReference type="SAM" id="Coils"/>
    </source>
</evidence>
<dbReference type="Proteomes" id="UP000030665">
    <property type="component" value="Unassembled WGS sequence"/>
</dbReference>
<keyword evidence="1" id="KW-0175">Coiled coil</keyword>
<feature type="domain" description="BZIP" evidence="2">
    <location>
        <begin position="38"/>
        <end position="101"/>
    </location>
</feature>